<feature type="domain" description="NADP-dependent oxidoreductase" evidence="4">
    <location>
        <begin position="57"/>
        <end position="392"/>
    </location>
</feature>
<name>A0A4S4LB71_9AGAM</name>
<dbReference type="AlphaFoldDB" id="A0A4S4LB71"/>
<proteinExistence type="inferred from homology"/>
<dbReference type="Pfam" id="PF00248">
    <property type="entry name" value="Aldo_ket_red"/>
    <property type="match status" value="1"/>
</dbReference>
<dbReference type="PANTHER" id="PTHR43364:SF7">
    <property type="entry name" value="NADP-DEPENDENT OXIDOREDUCTASE DOMAIN-CONTAINING PROTEIN-RELATED"/>
    <property type="match status" value="1"/>
</dbReference>
<dbReference type="InterPro" id="IPR050523">
    <property type="entry name" value="AKR_Detox_Biosynth"/>
</dbReference>
<dbReference type="Gene3D" id="3.20.20.100">
    <property type="entry name" value="NADP-dependent oxidoreductase domain"/>
    <property type="match status" value="1"/>
</dbReference>
<keyword evidence="6" id="KW-1185">Reference proteome</keyword>
<dbReference type="InterPro" id="IPR036812">
    <property type="entry name" value="NAD(P)_OxRdtase_dom_sf"/>
</dbReference>
<dbReference type="Proteomes" id="UP000310158">
    <property type="component" value="Unassembled WGS sequence"/>
</dbReference>
<evidence type="ECO:0000313" key="5">
    <source>
        <dbReference type="EMBL" id="THH08797.1"/>
    </source>
</evidence>
<protein>
    <recommendedName>
        <fullName evidence="4">NADP-dependent oxidoreductase domain-containing protein</fullName>
    </recommendedName>
</protein>
<dbReference type="InterPro" id="IPR023210">
    <property type="entry name" value="NADP_OxRdtase_dom"/>
</dbReference>
<comment type="similarity">
    <text evidence="2">Belongs to the aldo/keto reductase family. Aldo/keto reductase 2 subfamily.</text>
</comment>
<evidence type="ECO:0000256" key="2">
    <source>
        <dbReference type="ARBA" id="ARBA00038157"/>
    </source>
</evidence>
<sequence>MPTRFPLSSFYFSANIPFFLVYEKKDIGMTTKAAPEPPTPLGRYRVLSPLAGVRVSPLQLGAMSIGDKWGSIGMGAMNKESSFKLLDAYFDAGGNFIDTANNYQDESSEAFIGEWMEKRGIRDQVFVATKVRIPVLTPFFLLASLTNMHTLDGQYTTYYKHSDDSVKQRIHFVGNNVKSLHNSVEASLKKLRTDYIDLFYIHWWDWETGVEEVMNALHNLVVMGKVLYLGISDTPAWIVSKANQYARDHGKTPFCIYEGQWNVLKRSFERDIIPMARAEGLALAPWDVLASGRIRTDAEEQRRRETGEKGREIFGEKWERTEEERAMSATLERVAVEVGAKNIQAVAIAYLLQKTTHVFPILGGRKVEHLLANIEALTLSLSPVQIAQIEGVVPFDPGFPTTLIGDGTQASWMVHIAAQTDHWPVREPIRPVARAGDSGKGDASSKGGASSK</sequence>
<evidence type="ECO:0000256" key="3">
    <source>
        <dbReference type="SAM" id="MobiDB-lite"/>
    </source>
</evidence>
<dbReference type="EMBL" id="SGPL01000673">
    <property type="protein sequence ID" value="THH08797.1"/>
    <property type="molecule type" value="Genomic_DNA"/>
</dbReference>
<evidence type="ECO:0000256" key="1">
    <source>
        <dbReference type="ARBA" id="ARBA00022857"/>
    </source>
</evidence>
<evidence type="ECO:0000259" key="4">
    <source>
        <dbReference type="Pfam" id="PF00248"/>
    </source>
</evidence>
<gene>
    <name evidence="5" type="ORF">EW146_g8878</name>
</gene>
<dbReference type="OrthoDB" id="48988at2759"/>
<comment type="caution">
    <text evidence="5">The sequence shown here is derived from an EMBL/GenBank/DDBJ whole genome shotgun (WGS) entry which is preliminary data.</text>
</comment>
<dbReference type="SUPFAM" id="SSF51430">
    <property type="entry name" value="NAD(P)-linked oxidoreductase"/>
    <property type="match status" value="1"/>
</dbReference>
<feature type="region of interest" description="Disordered" evidence="3">
    <location>
        <begin position="430"/>
        <end position="452"/>
    </location>
</feature>
<reference evidence="5 6" key="1">
    <citation type="submission" date="2019-02" db="EMBL/GenBank/DDBJ databases">
        <title>Genome sequencing of the rare red list fungi Bondarzewia mesenterica.</title>
        <authorList>
            <person name="Buettner E."/>
            <person name="Kellner H."/>
        </authorList>
    </citation>
    <scope>NUCLEOTIDE SEQUENCE [LARGE SCALE GENOMIC DNA]</scope>
    <source>
        <strain evidence="5 6">DSM 108281</strain>
    </source>
</reference>
<feature type="compositionally biased region" description="Low complexity" evidence="3">
    <location>
        <begin position="441"/>
        <end position="452"/>
    </location>
</feature>
<keyword evidence="1" id="KW-0521">NADP</keyword>
<dbReference type="PANTHER" id="PTHR43364">
    <property type="entry name" value="NADH-SPECIFIC METHYLGLYOXAL REDUCTASE-RELATED"/>
    <property type="match status" value="1"/>
</dbReference>
<accession>A0A4S4LB71</accession>
<evidence type="ECO:0000313" key="6">
    <source>
        <dbReference type="Proteomes" id="UP000310158"/>
    </source>
</evidence>
<organism evidence="5 6">
    <name type="scientific">Bondarzewia mesenterica</name>
    <dbReference type="NCBI Taxonomy" id="1095465"/>
    <lineage>
        <taxon>Eukaryota</taxon>
        <taxon>Fungi</taxon>
        <taxon>Dikarya</taxon>
        <taxon>Basidiomycota</taxon>
        <taxon>Agaricomycotina</taxon>
        <taxon>Agaricomycetes</taxon>
        <taxon>Russulales</taxon>
        <taxon>Bondarzewiaceae</taxon>
        <taxon>Bondarzewia</taxon>
    </lineage>
</organism>